<feature type="domain" description="Pyridine nucleotide-disulphide oxidoreductase dimerisation" evidence="15">
    <location>
        <begin position="356"/>
        <end position="465"/>
    </location>
</feature>
<comment type="cofactor">
    <cofactor evidence="12 14">
        <name>FAD</name>
        <dbReference type="ChEBI" id="CHEBI:57692"/>
    </cofactor>
    <text evidence="12 14">Binds 1 FAD per subunit.</text>
</comment>
<feature type="disulfide bond" description="Redox-active" evidence="13">
    <location>
        <begin position="47"/>
        <end position="52"/>
    </location>
</feature>
<organism evidence="17 18">
    <name type="scientific">Candidatus Carbonibacillus altaicus</name>
    <dbReference type="NCBI Taxonomy" id="2163959"/>
    <lineage>
        <taxon>Bacteria</taxon>
        <taxon>Bacillati</taxon>
        <taxon>Bacillota</taxon>
        <taxon>Bacilli</taxon>
        <taxon>Bacillales</taxon>
        <taxon>Candidatus Carbonibacillus</taxon>
    </lineage>
</organism>
<keyword evidence="8" id="KW-1015">Disulfide bond</keyword>
<dbReference type="InterPro" id="IPR036188">
    <property type="entry name" value="FAD/NAD-bd_sf"/>
</dbReference>
<evidence type="ECO:0000256" key="1">
    <source>
        <dbReference type="ARBA" id="ARBA00007532"/>
    </source>
</evidence>
<dbReference type="Gene3D" id="3.30.390.30">
    <property type="match status" value="1"/>
</dbReference>
<comment type="similarity">
    <text evidence="1 14">Belongs to the class-I pyridine nucleotide-disulfide oxidoreductase family.</text>
</comment>
<evidence type="ECO:0000313" key="17">
    <source>
        <dbReference type="EMBL" id="PTQ55645.1"/>
    </source>
</evidence>
<dbReference type="PROSITE" id="PS00076">
    <property type="entry name" value="PYRIDINE_REDOX_1"/>
    <property type="match status" value="1"/>
</dbReference>
<evidence type="ECO:0000256" key="4">
    <source>
        <dbReference type="ARBA" id="ARBA00022630"/>
    </source>
</evidence>
<evidence type="ECO:0000256" key="2">
    <source>
        <dbReference type="ARBA" id="ARBA00012608"/>
    </source>
</evidence>
<feature type="binding site" evidence="12">
    <location>
        <position position="322"/>
    </location>
    <ligand>
        <name>FAD</name>
        <dbReference type="ChEBI" id="CHEBI:57692"/>
    </ligand>
</feature>
<evidence type="ECO:0000256" key="8">
    <source>
        <dbReference type="ARBA" id="ARBA00023157"/>
    </source>
</evidence>
<comment type="miscellaneous">
    <text evidence="14">The active site is a redox-active disulfide bond.</text>
</comment>
<dbReference type="Proteomes" id="UP000244338">
    <property type="component" value="Unassembled WGS sequence"/>
</dbReference>
<evidence type="ECO:0000259" key="16">
    <source>
        <dbReference type="Pfam" id="PF07992"/>
    </source>
</evidence>
<feature type="binding site" evidence="12">
    <location>
        <begin position="147"/>
        <end position="149"/>
    </location>
    <ligand>
        <name>FAD</name>
        <dbReference type="ChEBI" id="CHEBI:57692"/>
    </ligand>
</feature>
<dbReference type="PIRSF" id="PIRSF000350">
    <property type="entry name" value="Mercury_reductase_MerA"/>
    <property type="match status" value="1"/>
</dbReference>
<dbReference type="InterPro" id="IPR050151">
    <property type="entry name" value="Class-I_Pyr_Nuc-Dis_Oxidored"/>
</dbReference>
<dbReference type="PANTHER" id="PTHR22912">
    <property type="entry name" value="DISULFIDE OXIDOREDUCTASE"/>
    <property type="match status" value="1"/>
</dbReference>
<dbReference type="InterPro" id="IPR016156">
    <property type="entry name" value="FAD/NAD-linked_Rdtase_dimer_sf"/>
</dbReference>
<dbReference type="InterPro" id="IPR023753">
    <property type="entry name" value="FAD/NAD-binding_dom"/>
</dbReference>
<gene>
    <name evidence="17" type="ORF">BSOLF_1751</name>
</gene>
<dbReference type="SUPFAM" id="SSF51905">
    <property type="entry name" value="FAD/NAD(P)-binding domain"/>
    <property type="match status" value="1"/>
</dbReference>
<keyword evidence="6 14" id="KW-0560">Oxidoreductase</keyword>
<dbReference type="InterPro" id="IPR012999">
    <property type="entry name" value="Pyr_OxRdtase_I_AS"/>
</dbReference>
<feature type="binding site" evidence="12">
    <location>
        <begin position="183"/>
        <end position="190"/>
    </location>
    <ligand>
        <name>NAD(+)</name>
        <dbReference type="ChEBI" id="CHEBI:57540"/>
    </ligand>
</feature>
<dbReference type="EC" id="1.8.1.4" evidence="2 14"/>
<feature type="binding site" evidence="12">
    <location>
        <position position="56"/>
    </location>
    <ligand>
        <name>FAD</name>
        <dbReference type="ChEBI" id="CHEBI:57692"/>
    </ligand>
</feature>
<keyword evidence="17" id="KW-0670">Pyruvate</keyword>
<dbReference type="EMBL" id="PEBX01000087">
    <property type="protein sequence ID" value="PTQ55645.1"/>
    <property type="molecule type" value="Genomic_DNA"/>
</dbReference>
<keyword evidence="5 12" id="KW-0274">FAD</keyword>
<evidence type="ECO:0000256" key="7">
    <source>
        <dbReference type="ARBA" id="ARBA00023027"/>
    </source>
</evidence>
<feature type="binding site" evidence="12">
    <location>
        <position position="206"/>
    </location>
    <ligand>
        <name>NAD(+)</name>
        <dbReference type="ChEBI" id="CHEBI:57540"/>
    </ligand>
</feature>
<evidence type="ECO:0000256" key="11">
    <source>
        <dbReference type="PIRSR" id="PIRSR000350-2"/>
    </source>
</evidence>
<evidence type="ECO:0000256" key="9">
    <source>
        <dbReference type="ARBA" id="ARBA00023284"/>
    </source>
</evidence>
<evidence type="ECO:0000256" key="10">
    <source>
        <dbReference type="ARBA" id="ARBA00049187"/>
    </source>
</evidence>
<comment type="caution">
    <text evidence="17">The sequence shown here is derived from an EMBL/GenBank/DDBJ whole genome shotgun (WGS) entry which is preliminary data.</text>
</comment>
<accession>A0A2R6XZ10</accession>
<keyword evidence="12" id="KW-0547">Nucleotide-binding</keyword>
<evidence type="ECO:0000256" key="5">
    <source>
        <dbReference type="ARBA" id="ARBA00022827"/>
    </source>
</evidence>
<dbReference type="InterPro" id="IPR001100">
    <property type="entry name" value="Pyr_nuc-diS_OxRdtase"/>
</dbReference>
<evidence type="ECO:0000256" key="14">
    <source>
        <dbReference type="RuleBase" id="RU003692"/>
    </source>
</evidence>
<protein>
    <recommendedName>
        <fullName evidence="3 14">Dihydrolipoyl dehydrogenase</fullName>
        <ecNumber evidence="2 14">1.8.1.4</ecNumber>
    </recommendedName>
</protein>
<dbReference type="GO" id="GO:0006103">
    <property type="term" value="P:2-oxoglutarate metabolic process"/>
    <property type="evidence" value="ECO:0007669"/>
    <property type="project" value="TreeGrafter"/>
</dbReference>
<dbReference type="PRINTS" id="PR00411">
    <property type="entry name" value="PNDRDTASEI"/>
</dbReference>
<feature type="binding site" evidence="12">
    <location>
        <position position="281"/>
    </location>
    <ligand>
        <name>NAD(+)</name>
        <dbReference type="ChEBI" id="CHEBI:57540"/>
    </ligand>
</feature>
<sequence>MVVGETTIDVDVLVIGAGPGGYVAAIRAQDLGRAVHLVERAELGGVCLNRGCIPSKALITAAHQFQSARDGEAMGFLVDGLKLDLSRLQAWKESRVQTLTGGVEKLLRGRGVEIIQGEAFFVGPNEVRVYEGSEFTRYRFQSAIIATGSRPIELSALPFGGRILSSTEALNLNELPERLVVVGGGYIGVELGQMFSKLGSKVTILEGAPHILPSYEDDVVRLLKRRLKKDGVTVLEGVKVRSAVQDGKEVTITYTLENEGAGSEGEKEVSISADYVLVTVGRRPNTDGLGLDAAGVNVDERGFIPVDDQLKTNVEGIYAIGDIVPGPALAHKASYEGKIAAEVIAGRRAYVQYRAIPAVVYSDPEIATVGMSARDAETAGENVKVASFPYAANGRALTQGAQEGFVRLVFTEEDEILLGATVVGAGASELIGELTLAIEMGATLMDLALTIHAHPTLSEMIMEAAEVGVGLPVHVLKARGPSDPQ</sequence>
<keyword evidence="9 14" id="KW-0676">Redox-active center</keyword>
<feature type="active site" description="Proton acceptor" evidence="11">
    <location>
        <position position="454"/>
    </location>
</feature>
<evidence type="ECO:0000313" key="18">
    <source>
        <dbReference type="Proteomes" id="UP000244338"/>
    </source>
</evidence>
<dbReference type="NCBIfam" id="TIGR01350">
    <property type="entry name" value="lipoamide_DH"/>
    <property type="match status" value="1"/>
</dbReference>
<evidence type="ECO:0000256" key="13">
    <source>
        <dbReference type="PIRSR" id="PIRSR000350-4"/>
    </source>
</evidence>
<dbReference type="FunFam" id="3.30.390.30:FF:000001">
    <property type="entry name" value="Dihydrolipoyl dehydrogenase"/>
    <property type="match status" value="1"/>
</dbReference>
<dbReference type="Pfam" id="PF02852">
    <property type="entry name" value="Pyr_redox_dim"/>
    <property type="match status" value="1"/>
</dbReference>
<dbReference type="Gene3D" id="3.50.50.60">
    <property type="entry name" value="FAD/NAD(P)-binding domain"/>
    <property type="match status" value="2"/>
</dbReference>
<evidence type="ECO:0000256" key="3">
    <source>
        <dbReference type="ARBA" id="ARBA00016961"/>
    </source>
</evidence>
<name>A0A2R6XZ10_9BACL</name>
<reference evidence="18" key="1">
    <citation type="journal article" date="2018" name="Sci. Rep.">
        <title>Lignite coal burning seam in the remote Altai Mountains harbors a hydrogen-driven thermophilic microbial community.</title>
        <authorList>
            <person name="Kadnikov V.V."/>
            <person name="Mardanov A.V."/>
            <person name="Ivasenko D.A."/>
            <person name="Antsiferov D.V."/>
            <person name="Beletsky A.V."/>
            <person name="Karnachuk O.V."/>
            <person name="Ravin N.V."/>
        </authorList>
    </citation>
    <scope>NUCLEOTIDE SEQUENCE [LARGE SCALE GENOMIC DNA]</scope>
</reference>
<comment type="catalytic activity">
    <reaction evidence="10 14">
        <text>N(6)-[(R)-dihydrolipoyl]-L-lysyl-[protein] + NAD(+) = N(6)-[(R)-lipoyl]-L-lysyl-[protein] + NADH + H(+)</text>
        <dbReference type="Rhea" id="RHEA:15045"/>
        <dbReference type="Rhea" id="RHEA-COMP:10474"/>
        <dbReference type="Rhea" id="RHEA-COMP:10475"/>
        <dbReference type="ChEBI" id="CHEBI:15378"/>
        <dbReference type="ChEBI" id="CHEBI:57540"/>
        <dbReference type="ChEBI" id="CHEBI:57945"/>
        <dbReference type="ChEBI" id="CHEBI:83099"/>
        <dbReference type="ChEBI" id="CHEBI:83100"/>
        <dbReference type="EC" id="1.8.1.4"/>
    </reaction>
</comment>
<dbReference type="InterPro" id="IPR006258">
    <property type="entry name" value="Lipoamide_DH"/>
</dbReference>
<dbReference type="PANTHER" id="PTHR22912:SF160">
    <property type="entry name" value="DIHYDROLIPOYL DEHYDROGENASE"/>
    <property type="match status" value="1"/>
</dbReference>
<dbReference type="GO" id="GO:0004148">
    <property type="term" value="F:dihydrolipoyl dehydrogenase (NADH) activity"/>
    <property type="evidence" value="ECO:0007669"/>
    <property type="project" value="UniProtKB-EC"/>
</dbReference>
<proteinExistence type="inferred from homology"/>
<evidence type="ECO:0000256" key="6">
    <source>
        <dbReference type="ARBA" id="ARBA00023002"/>
    </source>
</evidence>
<dbReference type="InterPro" id="IPR004099">
    <property type="entry name" value="Pyr_nucl-diS_OxRdtase_dimer"/>
</dbReference>
<dbReference type="AlphaFoldDB" id="A0A2R6XZ10"/>
<evidence type="ECO:0000259" key="15">
    <source>
        <dbReference type="Pfam" id="PF02852"/>
    </source>
</evidence>
<feature type="domain" description="FAD/NAD(P)-binding" evidence="16">
    <location>
        <begin position="11"/>
        <end position="337"/>
    </location>
</feature>
<dbReference type="Pfam" id="PF07992">
    <property type="entry name" value="Pyr_redox_2"/>
    <property type="match status" value="1"/>
</dbReference>
<keyword evidence="4 14" id="KW-0285">Flavoprotein</keyword>
<evidence type="ECO:0000256" key="12">
    <source>
        <dbReference type="PIRSR" id="PIRSR000350-3"/>
    </source>
</evidence>
<dbReference type="PRINTS" id="PR00368">
    <property type="entry name" value="FADPNR"/>
</dbReference>
<dbReference type="SUPFAM" id="SSF55424">
    <property type="entry name" value="FAD/NAD-linked reductases, dimerisation (C-terminal) domain"/>
    <property type="match status" value="1"/>
</dbReference>
<dbReference type="GO" id="GO:0050660">
    <property type="term" value="F:flavin adenine dinucleotide binding"/>
    <property type="evidence" value="ECO:0007669"/>
    <property type="project" value="InterPro"/>
</dbReference>
<keyword evidence="7 12" id="KW-0520">NAD</keyword>